<feature type="domain" description="WW" evidence="1">
    <location>
        <begin position="249"/>
        <end position="273"/>
    </location>
</feature>
<dbReference type="RefSeq" id="WP_264430043.1">
    <property type="nucleotide sequence ID" value="NZ_CP080627.1"/>
</dbReference>
<evidence type="ECO:0000313" key="3">
    <source>
        <dbReference type="Proteomes" id="UP001163082"/>
    </source>
</evidence>
<dbReference type="Proteomes" id="UP001163082">
    <property type="component" value="Chromosome"/>
</dbReference>
<keyword evidence="3" id="KW-1185">Reference proteome</keyword>
<sequence length="359" mass="40353">MTPFRFNDMLHGYSFGKTVSAALSLREILAEVDDIARFAAHTLPTLLYTGNYPQQSSNVVPNTKIVRERFTTIAMRLHGYAVQDRFELPEAIGQMEDDVLDFRAFIGLGVIAVEYYGADSYWALSHLLAVVLTRYKIETILCEPYDEELELSKGNTNHCLGHHELAPLMPEEKSHLSIDEIALASGLKQSSVKNALANRNEKLKKDTSGMVPAREAIRWLSTKQGFCWSATCLLIDDSLFLSGALANSWLEHNTPFEIYYRDPQHIVTSWQVPRSHLCVLVNANGKRKCTLILPFAPDQEILSLGLSEKKDLSDESTSHFYNRGFPGGRPAKLFRVTVPSLKVLKKVVDHLMTRSLSVI</sequence>
<dbReference type="InterPro" id="IPR001202">
    <property type="entry name" value="WW_dom"/>
</dbReference>
<evidence type="ECO:0000313" key="2">
    <source>
        <dbReference type="EMBL" id="UYV19454.1"/>
    </source>
</evidence>
<proteinExistence type="predicted"/>
<gene>
    <name evidence="2" type="ORF">K1Y77_01890</name>
</gene>
<dbReference type="PROSITE" id="PS01159">
    <property type="entry name" value="WW_DOMAIN_1"/>
    <property type="match status" value="1"/>
</dbReference>
<protein>
    <recommendedName>
        <fullName evidence="1">WW domain-containing protein</fullName>
    </recommendedName>
</protein>
<evidence type="ECO:0000259" key="1">
    <source>
        <dbReference type="PROSITE" id="PS01159"/>
    </source>
</evidence>
<dbReference type="EMBL" id="CP080627">
    <property type="protein sequence ID" value="UYV19454.1"/>
    <property type="molecule type" value="Genomic_DNA"/>
</dbReference>
<accession>A0ABY6JQ83</accession>
<name>A0ABY6JQ83_9GAMM</name>
<organism evidence="2 3">
    <name type="scientific">Halomonas qaidamensis</name>
    <dbReference type="NCBI Taxonomy" id="2866211"/>
    <lineage>
        <taxon>Bacteria</taxon>
        <taxon>Pseudomonadati</taxon>
        <taxon>Pseudomonadota</taxon>
        <taxon>Gammaproteobacteria</taxon>
        <taxon>Oceanospirillales</taxon>
        <taxon>Halomonadaceae</taxon>
        <taxon>Halomonas</taxon>
    </lineage>
</organism>
<reference evidence="2 3" key="1">
    <citation type="journal article" date="2022" name="Antonie Van Leeuwenhoek">
        <title>Whole genome sequencing of the halophilic Halomonas qaidamensis XH36, a novel species strain with high ectoine production.</title>
        <authorList>
            <person name="Zhang T."/>
            <person name="Cui T."/>
            <person name="Cao Y."/>
            <person name="Li Y."/>
            <person name="Li F."/>
            <person name="Zhu D."/>
            <person name="Xing J."/>
        </authorList>
    </citation>
    <scope>NUCLEOTIDE SEQUENCE [LARGE SCALE GENOMIC DNA]</scope>
    <source>
        <strain evidence="2 3">XH36</strain>
    </source>
</reference>